<reference evidence="6" key="1">
    <citation type="journal article" date="2024" name="Gigascience">
        <title>Chromosome-level genome of the poultry shaft louse Menopon gallinae provides insight into the host-switching and adaptive evolution of parasitic lice.</title>
        <authorList>
            <person name="Xu Y."/>
            <person name="Ma L."/>
            <person name="Liu S."/>
            <person name="Liang Y."/>
            <person name="Liu Q."/>
            <person name="He Z."/>
            <person name="Tian L."/>
            <person name="Duan Y."/>
            <person name="Cai W."/>
            <person name="Li H."/>
            <person name="Song F."/>
        </authorList>
    </citation>
    <scope>NUCLEOTIDE SEQUENCE</scope>
    <source>
        <strain evidence="6">Cailab_2023a</strain>
    </source>
</reference>
<dbReference type="Pfam" id="PF07679">
    <property type="entry name" value="I-set"/>
    <property type="match status" value="1"/>
</dbReference>
<dbReference type="SMART" id="SM00060">
    <property type="entry name" value="FN3"/>
    <property type="match status" value="2"/>
</dbReference>
<dbReference type="PROSITE" id="PS50853">
    <property type="entry name" value="FN3"/>
    <property type="match status" value="2"/>
</dbReference>
<dbReference type="InterPro" id="IPR003961">
    <property type="entry name" value="FN3_dom"/>
</dbReference>
<dbReference type="InterPro" id="IPR036116">
    <property type="entry name" value="FN3_sf"/>
</dbReference>
<dbReference type="SMART" id="SM00409">
    <property type="entry name" value="IG"/>
    <property type="match status" value="4"/>
</dbReference>
<dbReference type="InterPro" id="IPR003599">
    <property type="entry name" value="Ig_sub"/>
</dbReference>
<feature type="domain" description="Ig-like" evidence="4">
    <location>
        <begin position="26"/>
        <end position="138"/>
    </location>
</feature>
<dbReference type="InterPro" id="IPR013106">
    <property type="entry name" value="Ig_V-set"/>
</dbReference>
<keyword evidence="3" id="KW-0812">Transmembrane</keyword>
<dbReference type="PROSITE" id="PS50835">
    <property type="entry name" value="IG_LIKE"/>
    <property type="match status" value="4"/>
</dbReference>
<gene>
    <name evidence="6" type="ORF">PYX00_009725</name>
</gene>
<name>A0AAW2HC99_9NEOP</name>
<dbReference type="InterPro" id="IPR036179">
    <property type="entry name" value="Ig-like_dom_sf"/>
</dbReference>
<sequence>MVNRLPGLRESAQFVFFVSVTAYLIPELTSISQERKAAYLTAAVGEAVVFNCRLDFPHDIVIPYILHWNKEGETVFSWYQGILSAKEPYKGRVTLLAGDSGYGKGSINLTNIRETDGGWYECRVYFPNRSPTTRRNGTWFHLTVDGGNLIAIPPINQTSLEGGTAKFSCLVKDKNFTVVWKKDGLDLSEHQNLTERCTTSEDASLTIFPTFMNDSGEFSCEVTDSLGEKQTASAFLNVQYKAKVLSSPKEVYLPYGRPALLDCQFRANPPLTKLRWEKDGFLFDPFNVQGVFYRRNGSLYFSKVDKNHEGRYTCTPFNELGTEGPSPVMNVIVQKSPVFSVIPHNLYLRKKGATVEMACDAFDVDGKYKPTIIWFKKDGHALPRGRTIINGGNLTIENIEEEDRGIYQCVASSESDTITTESELMVEDTAPRAPYNISAESLEDGTVILTWMSGFSKPKLDFSVWYRILGASDWKSLPVPTRETKQLRIDNLLPGRDYEFMVLSQDIHGEGMFSKAITVKTQGSADYEEAVQQFQRTPIEAEYERMGSPRNINVVITDAGGLVSWNPPEKGAEDVDYYRVRWSQGGSNFETATTRDTSYIVENLQDDETYQFQVFAVSKSSSEAESSAFMLHVTAPRAYKSISIGLGFGFVILVASLFGAWYYRKHYLKKI</sequence>
<keyword evidence="3" id="KW-1133">Transmembrane helix</keyword>
<dbReference type="SUPFAM" id="SSF49265">
    <property type="entry name" value="Fibronectin type III"/>
    <property type="match status" value="1"/>
</dbReference>
<dbReference type="GO" id="GO:0009653">
    <property type="term" value="P:anatomical structure morphogenesis"/>
    <property type="evidence" value="ECO:0007669"/>
    <property type="project" value="UniProtKB-ARBA"/>
</dbReference>
<dbReference type="InterPro" id="IPR007110">
    <property type="entry name" value="Ig-like_dom"/>
</dbReference>
<feature type="domain" description="Ig-like" evidence="4">
    <location>
        <begin position="242"/>
        <end position="332"/>
    </location>
</feature>
<feature type="domain" description="Fibronectin type-III" evidence="5">
    <location>
        <begin position="433"/>
        <end position="524"/>
    </location>
</feature>
<dbReference type="GO" id="GO:0016020">
    <property type="term" value="C:membrane"/>
    <property type="evidence" value="ECO:0007669"/>
    <property type="project" value="UniProtKB-SubCell"/>
</dbReference>
<proteinExistence type="predicted"/>
<evidence type="ECO:0000259" key="4">
    <source>
        <dbReference type="PROSITE" id="PS50835"/>
    </source>
</evidence>
<dbReference type="CDD" id="cd00063">
    <property type="entry name" value="FN3"/>
    <property type="match status" value="2"/>
</dbReference>
<dbReference type="SUPFAM" id="SSF48726">
    <property type="entry name" value="Immunoglobulin"/>
    <property type="match status" value="4"/>
</dbReference>
<dbReference type="InterPro" id="IPR003598">
    <property type="entry name" value="Ig_sub2"/>
</dbReference>
<dbReference type="InterPro" id="IPR013783">
    <property type="entry name" value="Ig-like_fold"/>
</dbReference>
<dbReference type="GO" id="GO:0098609">
    <property type="term" value="P:cell-cell adhesion"/>
    <property type="evidence" value="ECO:0007669"/>
    <property type="project" value="TreeGrafter"/>
</dbReference>
<comment type="caution">
    <text evidence="6">The sequence shown here is derived from an EMBL/GenBank/DDBJ whole genome shotgun (WGS) entry which is preliminary data.</text>
</comment>
<evidence type="ECO:0000259" key="5">
    <source>
        <dbReference type="PROSITE" id="PS50853"/>
    </source>
</evidence>
<dbReference type="SMART" id="SM00408">
    <property type="entry name" value="IGc2"/>
    <property type="match status" value="3"/>
</dbReference>
<evidence type="ECO:0008006" key="7">
    <source>
        <dbReference type="Google" id="ProtNLM"/>
    </source>
</evidence>
<evidence type="ECO:0000256" key="3">
    <source>
        <dbReference type="SAM" id="Phobius"/>
    </source>
</evidence>
<dbReference type="GO" id="GO:0030154">
    <property type="term" value="P:cell differentiation"/>
    <property type="evidence" value="ECO:0007669"/>
    <property type="project" value="UniProtKB-ARBA"/>
</dbReference>
<keyword evidence="3" id="KW-0472">Membrane</keyword>
<dbReference type="InterPro" id="IPR013098">
    <property type="entry name" value="Ig_I-set"/>
</dbReference>
<organism evidence="6">
    <name type="scientific">Menopon gallinae</name>
    <name type="common">poultry shaft louse</name>
    <dbReference type="NCBI Taxonomy" id="328185"/>
    <lineage>
        <taxon>Eukaryota</taxon>
        <taxon>Metazoa</taxon>
        <taxon>Ecdysozoa</taxon>
        <taxon>Arthropoda</taxon>
        <taxon>Hexapoda</taxon>
        <taxon>Insecta</taxon>
        <taxon>Pterygota</taxon>
        <taxon>Neoptera</taxon>
        <taxon>Paraneoptera</taxon>
        <taxon>Psocodea</taxon>
        <taxon>Troctomorpha</taxon>
        <taxon>Phthiraptera</taxon>
        <taxon>Amblycera</taxon>
        <taxon>Menoponidae</taxon>
        <taxon>Menopon</taxon>
    </lineage>
</organism>
<dbReference type="AlphaFoldDB" id="A0AAW2HC99"/>
<keyword evidence="2" id="KW-1015">Disulfide bond</keyword>
<keyword evidence="1" id="KW-0677">Repeat</keyword>
<dbReference type="PANTHER" id="PTHR44170:SF32">
    <property type="entry name" value="PROTEIN TURTLE-LIKE PROTEIN"/>
    <property type="match status" value="1"/>
</dbReference>
<protein>
    <recommendedName>
        <fullName evidence="7">Protein borderless</fullName>
    </recommendedName>
</protein>
<dbReference type="Pfam" id="PF07686">
    <property type="entry name" value="V-set"/>
    <property type="match status" value="1"/>
</dbReference>
<evidence type="ECO:0000256" key="2">
    <source>
        <dbReference type="ARBA" id="ARBA00023157"/>
    </source>
</evidence>
<evidence type="ECO:0000313" key="6">
    <source>
        <dbReference type="EMBL" id="KAL0267467.1"/>
    </source>
</evidence>
<feature type="domain" description="Ig-like" evidence="4">
    <location>
        <begin position="337"/>
        <end position="419"/>
    </location>
</feature>
<dbReference type="FunFam" id="2.60.40.10:FF:001149">
    <property type="entry name" value="Turtle, isoform H"/>
    <property type="match status" value="1"/>
</dbReference>
<evidence type="ECO:0000256" key="1">
    <source>
        <dbReference type="ARBA" id="ARBA00022737"/>
    </source>
</evidence>
<feature type="domain" description="Fibronectin type-III" evidence="5">
    <location>
        <begin position="548"/>
        <end position="638"/>
    </location>
</feature>
<feature type="transmembrane region" description="Helical" evidence="3">
    <location>
        <begin position="642"/>
        <end position="663"/>
    </location>
</feature>
<feature type="domain" description="Ig-like" evidence="4">
    <location>
        <begin position="153"/>
        <end position="233"/>
    </location>
</feature>
<accession>A0AAW2HC99</accession>
<dbReference type="Pfam" id="PF13927">
    <property type="entry name" value="Ig_3"/>
    <property type="match status" value="2"/>
</dbReference>
<dbReference type="EMBL" id="JARGDH010000005">
    <property type="protein sequence ID" value="KAL0267467.1"/>
    <property type="molecule type" value="Genomic_DNA"/>
</dbReference>
<dbReference type="Gene3D" id="2.60.40.10">
    <property type="entry name" value="Immunoglobulins"/>
    <property type="match status" value="6"/>
</dbReference>
<dbReference type="Pfam" id="PF00041">
    <property type="entry name" value="fn3"/>
    <property type="match status" value="2"/>
</dbReference>
<dbReference type="PANTHER" id="PTHR44170">
    <property type="entry name" value="PROTEIN SIDEKICK"/>
    <property type="match status" value="1"/>
</dbReference>